<dbReference type="OrthoDB" id="8866850at2759"/>
<keyword evidence="3" id="KW-1185">Reference proteome</keyword>
<comment type="caution">
    <text evidence="2">The sequence shown here is derived from an EMBL/GenBank/DDBJ whole genome shotgun (WGS) entry which is preliminary data.</text>
</comment>
<sequence>MWRRLEQDGGTEHQACTSRQSNSLKQVEVETAFQELYSSLLGNKEKVQKSAPTDKHCAHTKPRADLYNLLALGNVPKSNLINAPRDVLKTGCSILSEHVLLRNSSSGPAITSINSTEAETSKPPTKRPNLKCTTFPGKAEENLKSDTECPFFARKQPILRAVGSSCKNNENGEDIFQLSDDDDISTNSGEDCRETVTCEACSEMFWKVINKKETKKKGCPSGKKQPYDPTSLSCDQWVLKKPLLPRSHQQKLRREISYLKNWIGTSALEVTRKWIPQCSRPHVFLQRNLRSCRRKVDEFLAEHSKKQPKKTRKRSRKKELFKKNLIGKSTSLEDNDQIKNVSTRLETLIPFLLR</sequence>
<evidence type="ECO:0000256" key="1">
    <source>
        <dbReference type="SAM" id="MobiDB-lite"/>
    </source>
</evidence>
<dbReference type="Proteomes" id="UP000288216">
    <property type="component" value="Unassembled WGS sequence"/>
</dbReference>
<proteinExistence type="predicted"/>
<feature type="region of interest" description="Disordered" evidence="1">
    <location>
        <begin position="106"/>
        <end position="129"/>
    </location>
</feature>
<name>A0A401PWS3_SCYTO</name>
<reference evidence="2 3" key="1">
    <citation type="journal article" date="2018" name="Nat. Ecol. Evol.">
        <title>Shark genomes provide insights into elasmobranch evolution and the origin of vertebrates.</title>
        <authorList>
            <person name="Hara Y"/>
            <person name="Yamaguchi K"/>
            <person name="Onimaru K"/>
            <person name="Kadota M"/>
            <person name="Koyanagi M"/>
            <person name="Keeley SD"/>
            <person name="Tatsumi K"/>
            <person name="Tanaka K"/>
            <person name="Motone F"/>
            <person name="Kageyama Y"/>
            <person name="Nozu R"/>
            <person name="Adachi N"/>
            <person name="Nishimura O"/>
            <person name="Nakagawa R"/>
            <person name="Tanegashima C"/>
            <person name="Kiyatake I"/>
            <person name="Matsumoto R"/>
            <person name="Murakumo K"/>
            <person name="Nishida K"/>
            <person name="Terakita A"/>
            <person name="Kuratani S"/>
            <person name="Sato K"/>
            <person name="Hyodo S Kuraku.S."/>
        </authorList>
    </citation>
    <scope>NUCLEOTIDE SEQUENCE [LARGE SCALE GENOMIC DNA]</scope>
</reference>
<evidence type="ECO:0000313" key="2">
    <source>
        <dbReference type="EMBL" id="GCB77604.1"/>
    </source>
</evidence>
<feature type="region of interest" description="Disordered" evidence="1">
    <location>
        <begin position="1"/>
        <end position="21"/>
    </location>
</feature>
<gene>
    <name evidence="2" type="ORF">scyTo_0019301</name>
</gene>
<dbReference type="EMBL" id="BFAA01014221">
    <property type="protein sequence ID" value="GCB77604.1"/>
    <property type="molecule type" value="Genomic_DNA"/>
</dbReference>
<dbReference type="AlphaFoldDB" id="A0A401PWS3"/>
<evidence type="ECO:0000313" key="3">
    <source>
        <dbReference type="Proteomes" id="UP000288216"/>
    </source>
</evidence>
<feature type="compositionally biased region" description="Basic and acidic residues" evidence="1">
    <location>
        <begin position="1"/>
        <end position="11"/>
    </location>
</feature>
<accession>A0A401PWS3</accession>
<feature type="compositionally biased region" description="Polar residues" evidence="1">
    <location>
        <begin position="106"/>
        <end position="118"/>
    </location>
</feature>
<protein>
    <submittedName>
        <fullName evidence="2">Uncharacterized protein</fullName>
    </submittedName>
</protein>
<organism evidence="2 3">
    <name type="scientific">Scyliorhinus torazame</name>
    <name type="common">Cloudy catshark</name>
    <name type="synonym">Catulus torazame</name>
    <dbReference type="NCBI Taxonomy" id="75743"/>
    <lineage>
        <taxon>Eukaryota</taxon>
        <taxon>Metazoa</taxon>
        <taxon>Chordata</taxon>
        <taxon>Craniata</taxon>
        <taxon>Vertebrata</taxon>
        <taxon>Chondrichthyes</taxon>
        <taxon>Elasmobranchii</taxon>
        <taxon>Galeomorphii</taxon>
        <taxon>Galeoidea</taxon>
        <taxon>Carcharhiniformes</taxon>
        <taxon>Scyliorhinidae</taxon>
        <taxon>Scyliorhinus</taxon>
    </lineage>
</organism>